<comment type="caution">
    <text evidence="1">The sequence shown here is derived from an EMBL/GenBank/DDBJ whole genome shotgun (WGS) entry which is preliminary data.</text>
</comment>
<sequence length="86" mass="9655">MYFRTAGAGQGPINPRKMQRGRCPVCVFQCKMIQFPATGRGLLCEAGVHSLRPPVQDHPVSCHWSKVVTTRWFGSPFSNSRTCNKF</sequence>
<name>A0A5B7GMW9_PORTR</name>
<reference evidence="1 2" key="1">
    <citation type="submission" date="2019-05" db="EMBL/GenBank/DDBJ databases">
        <title>Another draft genome of Portunus trituberculatus and its Hox gene families provides insights of decapod evolution.</title>
        <authorList>
            <person name="Jeong J.-H."/>
            <person name="Song I."/>
            <person name="Kim S."/>
            <person name="Choi T."/>
            <person name="Kim D."/>
            <person name="Ryu S."/>
            <person name="Kim W."/>
        </authorList>
    </citation>
    <scope>NUCLEOTIDE SEQUENCE [LARGE SCALE GENOMIC DNA]</scope>
    <source>
        <tissue evidence="1">Muscle</tissue>
    </source>
</reference>
<organism evidence="1 2">
    <name type="scientific">Portunus trituberculatus</name>
    <name type="common">Swimming crab</name>
    <name type="synonym">Neptunus trituberculatus</name>
    <dbReference type="NCBI Taxonomy" id="210409"/>
    <lineage>
        <taxon>Eukaryota</taxon>
        <taxon>Metazoa</taxon>
        <taxon>Ecdysozoa</taxon>
        <taxon>Arthropoda</taxon>
        <taxon>Crustacea</taxon>
        <taxon>Multicrustacea</taxon>
        <taxon>Malacostraca</taxon>
        <taxon>Eumalacostraca</taxon>
        <taxon>Eucarida</taxon>
        <taxon>Decapoda</taxon>
        <taxon>Pleocyemata</taxon>
        <taxon>Brachyura</taxon>
        <taxon>Eubrachyura</taxon>
        <taxon>Portunoidea</taxon>
        <taxon>Portunidae</taxon>
        <taxon>Portuninae</taxon>
        <taxon>Portunus</taxon>
    </lineage>
</organism>
<evidence type="ECO:0000313" key="2">
    <source>
        <dbReference type="Proteomes" id="UP000324222"/>
    </source>
</evidence>
<dbReference type="AlphaFoldDB" id="A0A5B7GMW9"/>
<evidence type="ECO:0000313" key="1">
    <source>
        <dbReference type="EMBL" id="MPC58949.1"/>
    </source>
</evidence>
<keyword evidence="2" id="KW-1185">Reference proteome</keyword>
<dbReference type="Proteomes" id="UP000324222">
    <property type="component" value="Unassembled WGS sequence"/>
</dbReference>
<proteinExistence type="predicted"/>
<gene>
    <name evidence="1" type="ORF">E2C01_052962</name>
</gene>
<accession>A0A5B7GMW9</accession>
<dbReference type="EMBL" id="VSRR010016127">
    <property type="protein sequence ID" value="MPC58949.1"/>
    <property type="molecule type" value="Genomic_DNA"/>
</dbReference>
<protein>
    <submittedName>
        <fullName evidence="1">Uncharacterized protein</fullName>
    </submittedName>
</protein>